<dbReference type="NCBIfam" id="NF007644">
    <property type="entry name" value="PRK10314.1"/>
    <property type="match status" value="1"/>
</dbReference>
<proteinExistence type="inferred from homology"/>
<dbReference type="PROSITE" id="PS51186">
    <property type="entry name" value="GNAT"/>
    <property type="match status" value="1"/>
</dbReference>
<evidence type="ECO:0000313" key="4">
    <source>
        <dbReference type="EMBL" id="SDV10631.1"/>
    </source>
</evidence>
<dbReference type="STRING" id="46679.SAMN05216202_5073"/>
<dbReference type="GO" id="GO:0016747">
    <property type="term" value="F:acyltransferase activity, transferring groups other than amino-acyl groups"/>
    <property type="evidence" value="ECO:0007669"/>
    <property type="project" value="InterPro"/>
</dbReference>
<dbReference type="RefSeq" id="WP_084378503.1">
    <property type="nucleotide sequence ID" value="NZ_LS483433.1"/>
</dbReference>
<dbReference type="CDD" id="cd04301">
    <property type="entry name" value="NAT_SF"/>
    <property type="match status" value="1"/>
</dbReference>
<dbReference type="OrthoDB" id="9796171at2"/>
<sequence length="151" mass="17170">MTIDWVCKHHTQLGKEQLYAILRLRQEVFVIEQKCLYQDIDDQDLVGDTHHLTGWKDQQLVAYLRLLDPTSHNGDVVIGRVIVAPVARGTGLGHQMMEETLRQIDVIWPETPIFLSAQAHLQGYYAGYGFVAVGEEYLEDGIAHIGMRRQG</sequence>
<organism evidence="4 5">
    <name type="scientific">Pseudomonas mucidolens</name>
    <dbReference type="NCBI Taxonomy" id="46679"/>
    <lineage>
        <taxon>Bacteria</taxon>
        <taxon>Pseudomonadati</taxon>
        <taxon>Pseudomonadota</taxon>
        <taxon>Gammaproteobacteria</taxon>
        <taxon>Pseudomonadales</taxon>
        <taxon>Pseudomonadaceae</taxon>
        <taxon>Pseudomonas</taxon>
    </lineage>
</organism>
<dbReference type="EMBL" id="LT629802">
    <property type="protein sequence ID" value="SDV10631.1"/>
    <property type="molecule type" value="Genomic_DNA"/>
</dbReference>
<gene>
    <name evidence="4" type="ORF">SAMN05216202_5073</name>
</gene>
<feature type="domain" description="N-acetyltransferase" evidence="3">
    <location>
        <begin position="8"/>
        <end position="151"/>
    </location>
</feature>
<reference evidence="5" key="1">
    <citation type="submission" date="2016-10" db="EMBL/GenBank/DDBJ databases">
        <authorList>
            <person name="Varghese N."/>
            <person name="Submissions S."/>
        </authorList>
    </citation>
    <scope>NUCLEOTIDE SEQUENCE [LARGE SCALE GENOMIC DNA]</scope>
    <source>
        <strain evidence="5">LMG 2223</strain>
    </source>
</reference>
<evidence type="ECO:0000313" key="5">
    <source>
        <dbReference type="Proteomes" id="UP000198600"/>
    </source>
</evidence>
<dbReference type="InterPro" id="IPR000182">
    <property type="entry name" value="GNAT_dom"/>
</dbReference>
<accession>A0A1H2NZR8</accession>
<dbReference type="FunFam" id="3.40.630.30:FF:000035">
    <property type="entry name" value="GNAT family N-acetyltransferase"/>
    <property type="match status" value="1"/>
</dbReference>
<evidence type="ECO:0000259" key="3">
    <source>
        <dbReference type="PROSITE" id="PS51186"/>
    </source>
</evidence>
<comment type="similarity">
    <text evidence="1">Belongs to the UPF0039 (ElaA) family.</text>
</comment>
<dbReference type="Proteomes" id="UP000198600">
    <property type="component" value="Chromosome I"/>
</dbReference>
<dbReference type="AlphaFoldDB" id="A0A1H2NZR8"/>
<dbReference type="Gene3D" id="3.40.630.30">
    <property type="match status" value="1"/>
</dbReference>
<dbReference type="InterPro" id="IPR016181">
    <property type="entry name" value="Acyl_CoA_acyltransferase"/>
</dbReference>
<evidence type="ECO:0000256" key="1">
    <source>
        <dbReference type="ARBA" id="ARBA00009623"/>
    </source>
</evidence>
<name>A0A1H2NZR8_9PSED</name>
<protein>
    <recommendedName>
        <fullName evidence="2">Protein ElaA</fullName>
    </recommendedName>
</protein>
<dbReference type="SUPFAM" id="SSF55729">
    <property type="entry name" value="Acyl-CoA N-acyltransferases (Nat)"/>
    <property type="match status" value="1"/>
</dbReference>
<dbReference type="Pfam" id="PF13673">
    <property type="entry name" value="Acetyltransf_10"/>
    <property type="match status" value="1"/>
</dbReference>
<keyword evidence="5" id="KW-1185">Reference proteome</keyword>
<evidence type="ECO:0000256" key="2">
    <source>
        <dbReference type="ARBA" id="ARBA00072224"/>
    </source>
</evidence>